<keyword evidence="1 3" id="KW-0238">DNA-binding</keyword>
<keyword evidence="2" id="KW-0233">DNA recombination</keyword>
<dbReference type="InterPro" id="IPR002104">
    <property type="entry name" value="Integrase_catalytic"/>
</dbReference>
<feature type="domain" description="Core-binding (CB)" evidence="5">
    <location>
        <begin position="1"/>
        <end position="79"/>
    </location>
</feature>
<evidence type="ECO:0000256" key="1">
    <source>
        <dbReference type="ARBA" id="ARBA00023125"/>
    </source>
</evidence>
<keyword evidence="7" id="KW-1185">Reference proteome</keyword>
<name>M0CJS3_9EURY</name>
<proteinExistence type="predicted"/>
<dbReference type="CDD" id="cd00397">
    <property type="entry name" value="DNA_BRE_C"/>
    <property type="match status" value="1"/>
</dbReference>
<dbReference type="GO" id="GO:0003677">
    <property type="term" value="F:DNA binding"/>
    <property type="evidence" value="ECO:0007669"/>
    <property type="project" value="UniProtKB-UniRule"/>
</dbReference>
<evidence type="ECO:0000256" key="2">
    <source>
        <dbReference type="ARBA" id="ARBA00023172"/>
    </source>
</evidence>
<accession>M0CJS3</accession>
<organism evidence="6 7">
    <name type="scientific">Halosimplex carlsbadense 2-9-1</name>
    <dbReference type="NCBI Taxonomy" id="797114"/>
    <lineage>
        <taxon>Archaea</taxon>
        <taxon>Methanobacteriati</taxon>
        <taxon>Methanobacteriota</taxon>
        <taxon>Stenosarchaea group</taxon>
        <taxon>Halobacteria</taxon>
        <taxon>Halobacteriales</taxon>
        <taxon>Haloarculaceae</taxon>
        <taxon>Halosimplex</taxon>
    </lineage>
</organism>
<dbReference type="Proteomes" id="UP000011626">
    <property type="component" value="Unassembled WGS sequence"/>
</dbReference>
<dbReference type="InterPro" id="IPR044068">
    <property type="entry name" value="CB"/>
</dbReference>
<dbReference type="PATRIC" id="fig|797114.5.peg.2973"/>
<dbReference type="Gene3D" id="1.10.443.10">
    <property type="entry name" value="Intergrase catalytic core"/>
    <property type="match status" value="1"/>
</dbReference>
<evidence type="ECO:0000259" key="5">
    <source>
        <dbReference type="PROSITE" id="PS51900"/>
    </source>
</evidence>
<gene>
    <name evidence="6" type="ORF">C475_14618</name>
</gene>
<comment type="caution">
    <text evidence="6">The sequence shown here is derived from an EMBL/GenBank/DDBJ whole genome shotgun (WGS) entry which is preliminary data.</text>
</comment>
<dbReference type="InterPro" id="IPR010998">
    <property type="entry name" value="Integrase_recombinase_N"/>
</dbReference>
<dbReference type="PROSITE" id="PS51900">
    <property type="entry name" value="CB"/>
    <property type="match status" value="1"/>
</dbReference>
<evidence type="ECO:0000313" key="6">
    <source>
        <dbReference type="EMBL" id="ELZ23515.1"/>
    </source>
</evidence>
<evidence type="ECO:0000313" key="7">
    <source>
        <dbReference type="Proteomes" id="UP000011626"/>
    </source>
</evidence>
<dbReference type="InterPro" id="IPR013762">
    <property type="entry name" value="Integrase-like_cat_sf"/>
</dbReference>
<dbReference type="Gene3D" id="1.10.150.130">
    <property type="match status" value="1"/>
</dbReference>
<sequence length="330" mass="38626">MERWLNQQKTSKSEETLETYFYRLKLFVEWCEGKGIATVSELSGWDFDTYENDRLAEDIAGTSLQNEMKTIRNWIEYLERIEAVDEGLSEKVHVPDVPDSEQSDETKLHPNDARPLLDYYRETPPLYGTVRHAWLELAWHTGARMGGTRALDVRDYDSENRRVEFHHRPETDTPLKNKLDGERPVGFPRSVADVIDHYLQHHRHDLHDDHGRQPLFTTSQGRPATNTIRDWSYRVTFPCVHNACPHGYEADDCHFKDPHQASKCPSSRSPHQVRTGSIIWQRDLGFPPEVVAERVNASIETIEQYYDHATALEKLEERRRPYIERMESEQ</sequence>
<dbReference type="AlphaFoldDB" id="M0CJS3"/>
<evidence type="ECO:0000256" key="3">
    <source>
        <dbReference type="PROSITE-ProRule" id="PRU01248"/>
    </source>
</evidence>
<dbReference type="InterPro" id="IPR011010">
    <property type="entry name" value="DNA_brk_join_enz"/>
</dbReference>
<dbReference type="STRING" id="797114.C475_14618"/>
<protein>
    <submittedName>
        <fullName evidence="6">Phage integrase/site-specific recombinase</fullName>
    </submittedName>
</protein>
<dbReference type="PROSITE" id="PS51898">
    <property type="entry name" value="TYR_RECOMBINASE"/>
    <property type="match status" value="1"/>
</dbReference>
<dbReference type="GO" id="GO:0006310">
    <property type="term" value="P:DNA recombination"/>
    <property type="evidence" value="ECO:0007669"/>
    <property type="project" value="UniProtKB-KW"/>
</dbReference>
<dbReference type="eggNOG" id="arCOG01250">
    <property type="taxonomic scope" value="Archaea"/>
</dbReference>
<dbReference type="EMBL" id="AOIU01000033">
    <property type="protein sequence ID" value="ELZ23515.1"/>
    <property type="molecule type" value="Genomic_DNA"/>
</dbReference>
<reference evidence="6 7" key="1">
    <citation type="journal article" date="2014" name="PLoS Genet.">
        <title>Phylogenetically driven sequencing of extremely halophilic archaea reveals strategies for static and dynamic osmo-response.</title>
        <authorList>
            <person name="Becker E.A."/>
            <person name="Seitzer P.M."/>
            <person name="Tritt A."/>
            <person name="Larsen D."/>
            <person name="Krusor M."/>
            <person name="Yao A.I."/>
            <person name="Wu D."/>
            <person name="Madern D."/>
            <person name="Eisen J.A."/>
            <person name="Darling A.E."/>
            <person name="Facciotti M.T."/>
        </authorList>
    </citation>
    <scope>NUCLEOTIDE SEQUENCE [LARGE SCALE GENOMIC DNA]</scope>
    <source>
        <strain evidence="6 7">2-9-1</strain>
    </source>
</reference>
<feature type="domain" description="Tyr recombinase" evidence="4">
    <location>
        <begin position="103"/>
        <end position="320"/>
    </location>
</feature>
<dbReference type="SUPFAM" id="SSF56349">
    <property type="entry name" value="DNA breaking-rejoining enzymes"/>
    <property type="match status" value="1"/>
</dbReference>
<dbReference type="GO" id="GO:0015074">
    <property type="term" value="P:DNA integration"/>
    <property type="evidence" value="ECO:0007669"/>
    <property type="project" value="InterPro"/>
</dbReference>
<dbReference type="RefSeq" id="WP_006884594.1">
    <property type="nucleotide sequence ID" value="NZ_AOIU01000033.1"/>
</dbReference>
<evidence type="ECO:0000259" key="4">
    <source>
        <dbReference type="PROSITE" id="PS51898"/>
    </source>
</evidence>